<dbReference type="Pfam" id="PF00635">
    <property type="entry name" value="Motile_Sperm"/>
    <property type="match status" value="1"/>
</dbReference>
<feature type="domain" description="MSP" evidence="6">
    <location>
        <begin position="22"/>
        <end position="108"/>
    </location>
</feature>
<gene>
    <name evidence="7" type="ORF">HPB52_015352</name>
</gene>
<keyword evidence="4" id="KW-0472">Membrane</keyword>
<dbReference type="EMBL" id="JABSTV010001254">
    <property type="protein sequence ID" value="KAH7939626.1"/>
    <property type="molecule type" value="Genomic_DNA"/>
</dbReference>
<dbReference type="InterPro" id="IPR039283">
    <property type="entry name" value="MOSPD1/3"/>
</dbReference>
<dbReference type="PANTHER" id="PTHR34441">
    <property type="entry name" value="MOTILE SPERM DOMAIN-CONTAINING PROTEIN 1"/>
    <property type="match status" value="1"/>
</dbReference>
<reference evidence="7" key="1">
    <citation type="journal article" date="2020" name="Cell">
        <title>Large-Scale Comparative Analyses of Tick Genomes Elucidate Their Genetic Diversity and Vector Capacities.</title>
        <authorList>
            <consortium name="Tick Genome and Microbiome Consortium (TIGMIC)"/>
            <person name="Jia N."/>
            <person name="Wang J."/>
            <person name="Shi W."/>
            <person name="Du L."/>
            <person name="Sun Y."/>
            <person name="Zhan W."/>
            <person name="Jiang J.F."/>
            <person name="Wang Q."/>
            <person name="Zhang B."/>
            <person name="Ji P."/>
            <person name="Bell-Sakyi L."/>
            <person name="Cui X.M."/>
            <person name="Yuan T.T."/>
            <person name="Jiang B.G."/>
            <person name="Yang W.F."/>
            <person name="Lam T.T."/>
            <person name="Chang Q.C."/>
            <person name="Ding S.J."/>
            <person name="Wang X.J."/>
            <person name="Zhu J.G."/>
            <person name="Ruan X.D."/>
            <person name="Zhao L."/>
            <person name="Wei J.T."/>
            <person name="Ye R.Z."/>
            <person name="Que T.C."/>
            <person name="Du C.H."/>
            <person name="Zhou Y.H."/>
            <person name="Cheng J.X."/>
            <person name="Dai P.F."/>
            <person name="Guo W.B."/>
            <person name="Han X.H."/>
            <person name="Huang E.J."/>
            <person name="Li L.F."/>
            <person name="Wei W."/>
            <person name="Gao Y.C."/>
            <person name="Liu J.Z."/>
            <person name="Shao H.Z."/>
            <person name="Wang X."/>
            <person name="Wang C.C."/>
            <person name="Yang T.C."/>
            <person name="Huo Q.B."/>
            <person name="Li W."/>
            <person name="Chen H.Y."/>
            <person name="Chen S.E."/>
            <person name="Zhou L.G."/>
            <person name="Ni X.B."/>
            <person name="Tian J.H."/>
            <person name="Sheng Y."/>
            <person name="Liu T."/>
            <person name="Pan Y.S."/>
            <person name="Xia L.Y."/>
            <person name="Li J."/>
            <person name="Zhao F."/>
            <person name="Cao W.C."/>
        </authorList>
    </citation>
    <scope>NUCLEOTIDE SEQUENCE</scope>
    <source>
        <strain evidence="7">Rsan-2018</strain>
    </source>
</reference>
<dbReference type="SUPFAM" id="SSF49354">
    <property type="entry name" value="PapD-like"/>
    <property type="match status" value="1"/>
</dbReference>
<dbReference type="VEuPathDB" id="VectorBase:RSAN_034832"/>
<evidence type="ECO:0000256" key="4">
    <source>
        <dbReference type="ARBA" id="ARBA00023136"/>
    </source>
</evidence>
<reference evidence="7" key="2">
    <citation type="submission" date="2021-09" db="EMBL/GenBank/DDBJ databases">
        <authorList>
            <person name="Jia N."/>
            <person name="Wang J."/>
            <person name="Shi W."/>
            <person name="Du L."/>
            <person name="Sun Y."/>
            <person name="Zhan W."/>
            <person name="Jiang J."/>
            <person name="Wang Q."/>
            <person name="Zhang B."/>
            <person name="Ji P."/>
            <person name="Sakyi L.B."/>
            <person name="Cui X."/>
            <person name="Yuan T."/>
            <person name="Jiang B."/>
            <person name="Yang W."/>
            <person name="Lam T.T.-Y."/>
            <person name="Chang Q."/>
            <person name="Ding S."/>
            <person name="Wang X."/>
            <person name="Zhu J."/>
            <person name="Ruan X."/>
            <person name="Zhao L."/>
            <person name="Wei J."/>
            <person name="Que T."/>
            <person name="Du C."/>
            <person name="Cheng J."/>
            <person name="Dai P."/>
            <person name="Han X."/>
            <person name="Huang E."/>
            <person name="Gao Y."/>
            <person name="Liu J."/>
            <person name="Shao H."/>
            <person name="Ye R."/>
            <person name="Li L."/>
            <person name="Wei W."/>
            <person name="Wang X."/>
            <person name="Wang C."/>
            <person name="Huo Q."/>
            <person name="Li W."/>
            <person name="Guo W."/>
            <person name="Chen H."/>
            <person name="Chen S."/>
            <person name="Zhou L."/>
            <person name="Zhou L."/>
            <person name="Ni X."/>
            <person name="Tian J."/>
            <person name="Zhou Y."/>
            <person name="Sheng Y."/>
            <person name="Liu T."/>
            <person name="Pan Y."/>
            <person name="Xia L."/>
            <person name="Li J."/>
            <person name="Zhao F."/>
            <person name="Cao W."/>
        </authorList>
    </citation>
    <scope>NUCLEOTIDE SEQUENCE</scope>
    <source>
        <strain evidence="7">Rsan-2018</strain>
        <tissue evidence="7">Larvae</tissue>
    </source>
</reference>
<keyword evidence="3" id="KW-1133">Transmembrane helix</keyword>
<evidence type="ECO:0000256" key="3">
    <source>
        <dbReference type="ARBA" id="ARBA00022989"/>
    </source>
</evidence>
<evidence type="ECO:0000256" key="5">
    <source>
        <dbReference type="SAM" id="MobiDB-lite"/>
    </source>
</evidence>
<evidence type="ECO:0000256" key="1">
    <source>
        <dbReference type="ARBA" id="ARBA00004141"/>
    </source>
</evidence>
<evidence type="ECO:0000259" key="6">
    <source>
        <dbReference type="Pfam" id="PF00635"/>
    </source>
</evidence>
<dbReference type="Proteomes" id="UP000821837">
    <property type="component" value="Chromosome 8"/>
</dbReference>
<evidence type="ECO:0000313" key="8">
    <source>
        <dbReference type="Proteomes" id="UP000821837"/>
    </source>
</evidence>
<feature type="region of interest" description="Disordered" evidence="5">
    <location>
        <begin position="112"/>
        <end position="150"/>
    </location>
</feature>
<protein>
    <recommendedName>
        <fullName evidence="6">MSP domain-containing protein</fullName>
    </recommendedName>
</protein>
<dbReference type="PANTHER" id="PTHR34441:SF1">
    <property type="entry name" value="MOTILE SPERM DOMAIN-CONTAINING 1"/>
    <property type="match status" value="1"/>
</dbReference>
<dbReference type="InterPro" id="IPR000535">
    <property type="entry name" value="MSP_dom"/>
</dbReference>
<evidence type="ECO:0000256" key="2">
    <source>
        <dbReference type="ARBA" id="ARBA00022692"/>
    </source>
</evidence>
<keyword evidence="8" id="KW-1185">Reference proteome</keyword>
<dbReference type="Gene3D" id="2.60.40.10">
    <property type="entry name" value="Immunoglobulins"/>
    <property type="match status" value="1"/>
</dbReference>
<proteinExistence type="predicted"/>
<organism evidence="7 8">
    <name type="scientific">Rhipicephalus sanguineus</name>
    <name type="common">Brown dog tick</name>
    <name type="synonym">Ixodes sanguineus</name>
    <dbReference type="NCBI Taxonomy" id="34632"/>
    <lineage>
        <taxon>Eukaryota</taxon>
        <taxon>Metazoa</taxon>
        <taxon>Ecdysozoa</taxon>
        <taxon>Arthropoda</taxon>
        <taxon>Chelicerata</taxon>
        <taxon>Arachnida</taxon>
        <taxon>Acari</taxon>
        <taxon>Parasitiformes</taxon>
        <taxon>Ixodida</taxon>
        <taxon>Ixodoidea</taxon>
        <taxon>Ixodidae</taxon>
        <taxon>Rhipicephalinae</taxon>
        <taxon>Rhipicephalus</taxon>
        <taxon>Rhipicephalus</taxon>
    </lineage>
</organism>
<dbReference type="InterPro" id="IPR008962">
    <property type="entry name" value="PapD-like_sf"/>
</dbReference>
<comment type="subcellular location">
    <subcellularLocation>
        <location evidence="1">Membrane</location>
        <topology evidence="1">Multi-pass membrane protein</topology>
    </subcellularLocation>
</comment>
<accession>A0A9D4PER9</accession>
<dbReference type="InterPro" id="IPR013783">
    <property type="entry name" value="Ig-like_fold"/>
</dbReference>
<evidence type="ECO:0000313" key="7">
    <source>
        <dbReference type="EMBL" id="KAH7939626.1"/>
    </source>
</evidence>
<dbReference type="GO" id="GO:0016020">
    <property type="term" value="C:membrane"/>
    <property type="evidence" value="ECO:0007669"/>
    <property type="project" value="UniProtKB-SubCell"/>
</dbReference>
<comment type="caution">
    <text evidence="7">The sequence shown here is derived from an EMBL/GenBank/DDBJ whole genome shotgun (WGS) entry which is preliminary data.</text>
</comment>
<dbReference type="GO" id="GO:0005737">
    <property type="term" value="C:cytoplasm"/>
    <property type="evidence" value="ECO:0007669"/>
    <property type="project" value="TreeGrafter"/>
</dbReference>
<dbReference type="AlphaFoldDB" id="A0A9D4PER9"/>
<name>A0A9D4PER9_RHISA</name>
<keyword evidence="2" id="KW-0812">Transmembrane</keyword>
<sequence length="306" mass="33641">MCRWVMAAEQARHVSGRMPVVVCPSQLDFYLDQQESHKQVLTLYNINDFSVRFQLLSNAPRRYAVAEPEGVLKPHSFTDVVVRHREALEGNVGRRDHLRIIMCEEGGRLHGHRDVPATLRPARSRGDEPLPTSSVPLEPSPGTERQLSRGAANGPSAAVVVVALACLVALLLPLEGASSSSHPYLQLTHQQKLIAAYILGAEVTHYAPPMRVRRCALGAPAVRVLGILCAILRIPSLREQLPPVPERVRGAPGRARFACVRGIFLTSLAAAAARSAFPCLNRRPADRSYVPVFLAAVDFFFYGRRI</sequence>